<evidence type="ECO:0000313" key="1">
    <source>
        <dbReference type="EMBL" id="KAK9321664.1"/>
    </source>
</evidence>
<dbReference type="EMBL" id="MU970093">
    <property type="protein sequence ID" value="KAK9321664.1"/>
    <property type="molecule type" value="Genomic_DNA"/>
</dbReference>
<organism evidence="1 2">
    <name type="scientific">Lipomyces orientalis</name>
    <dbReference type="NCBI Taxonomy" id="1233043"/>
    <lineage>
        <taxon>Eukaryota</taxon>
        <taxon>Fungi</taxon>
        <taxon>Dikarya</taxon>
        <taxon>Ascomycota</taxon>
        <taxon>Saccharomycotina</taxon>
        <taxon>Lipomycetes</taxon>
        <taxon>Lipomycetales</taxon>
        <taxon>Lipomycetaceae</taxon>
        <taxon>Lipomyces</taxon>
    </lineage>
</organism>
<protein>
    <submittedName>
        <fullName evidence="1">Uncharacterized protein</fullName>
    </submittedName>
</protein>
<dbReference type="Proteomes" id="UP001489719">
    <property type="component" value="Unassembled WGS sequence"/>
</dbReference>
<gene>
    <name evidence="1" type="ORF">V1517DRAFT_168711</name>
</gene>
<proteinExistence type="predicted"/>
<comment type="caution">
    <text evidence="1">The sequence shown here is derived from an EMBL/GenBank/DDBJ whole genome shotgun (WGS) entry which is preliminary data.</text>
</comment>
<accession>A0ACC3TKF3</accession>
<reference evidence="2" key="1">
    <citation type="journal article" date="2024" name="Front. Bioeng. Biotechnol.">
        <title>Genome-scale model development and genomic sequencing of the oleaginous clade Lipomyces.</title>
        <authorList>
            <person name="Czajka J.J."/>
            <person name="Han Y."/>
            <person name="Kim J."/>
            <person name="Mondo S.J."/>
            <person name="Hofstad B.A."/>
            <person name="Robles A."/>
            <person name="Haridas S."/>
            <person name="Riley R."/>
            <person name="LaButti K."/>
            <person name="Pangilinan J."/>
            <person name="Andreopoulos W."/>
            <person name="Lipzen A."/>
            <person name="Yan J."/>
            <person name="Wang M."/>
            <person name="Ng V."/>
            <person name="Grigoriev I.V."/>
            <person name="Spatafora J.W."/>
            <person name="Magnuson J.K."/>
            <person name="Baker S.E."/>
            <person name="Pomraning K.R."/>
        </authorList>
    </citation>
    <scope>NUCLEOTIDE SEQUENCE [LARGE SCALE GENOMIC DNA]</scope>
    <source>
        <strain evidence="2">CBS 10300</strain>
    </source>
</reference>
<name>A0ACC3TKF3_9ASCO</name>
<keyword evidence="2" id="KW-1185">Reference proteome</keyword>
<sequence>MSSSSTVSTKRTSRPSGGAQLKLATTPSIARFSASSRKQSSSSLNIKSTIPSDALPSLVTSAVSQPESSHNTISYLPSTVTTRSPRYRQSQTPQDNKKFFYANDQTKGPPSDTPTPHSTRVPSRTSNLSSSSASGTSPNTLRTRSSIATLKPRSSSPSVSPSTSLPGSHILPHAPPKFVYANGEEEVLSPRRPILSTAGSTTSTGSVYTQPTHFRPTSPTQSSSSQSSALSVGNAPGLLAAADDGETTPAVPVETDAARTNRKILDLEISNTSLLAINRTLEREMRGQSRELRTLKRWIQRHSFGGKEIDVGSLSVSETEDSGVDEDSDDESNGSGDEDDEDLTIGPFSAQRSSARNNDSVSPSVVELEDVAKKERDLLEASQALNGSITKCILMSDLLLKEARTSLSLKVSQEDLRIGGRVLSYDDANYTYDDDDDMTTDDKVNNIEEQDEMSDVANGDDIYTVADTGRRLEFD</sequence>
<evidence type="ECO:0000313" key="2">
    <source>
        <dbReference type="Proteomes" id="UP001489719"/>
    </source>
</evidence>